<evidence type="ECO:0000259" key="1">
    <source>
        <dbReference type="Pfam" id="PF18566"/>
    </source>
</evidence>
<comment type="caution">
    <text evidence="2">The sequence shown here is derived from an EMBL/GenBank/DDBJ whole genome shotgun (WGS) entry which is preliminary data.</text>
</comment>
<evidence type="ECO:0000313" key="3">
    <source>
        <dbReference type="Proteomes" id="UP001610563"/>
    </source>
</evidence>
<dbReference type="EMBL" id="JBFTWV010000007">
    <property type="protein sequence ID" value="KAL2799466.1"/>
    <property type="molecule type" value="Genomic_DNA"/>
</dbReference>
<evidence type="ECO:0000313" key="2">
    <source>
        <dbReference type="EMBL" id="KAL2799466.1"/>
    </source>
</evidence>
<dbReference type="Proteomes" id="UP001610563">
    <property type="component" value="Unassembled WGS sequence"/>
</dbReference>
<keyword evidence="3" id="KW-1185">Reference proteome</keyword>
<organism evidence="2 3">
    <name type="scientific">Aspergillus keveii</name>
    <dbReference type="NCBI Taxonomy" id="714993"/>
    <lineage>
        <taxon>Eukaryota</taxon>
        <taxon>Fungi</taxon>
        <taxon>Dikarya</taxon>
        <taxon>Ascomycota</taxon>
        <taxon>Pezizomycotina</taxon>
        <taxon>Eurotiomycetes</taxon>
        <taxon>Eurotiomycetidae</taxon>
        <taxon>Eurotiales</taxon>
        <taxon>Aspergillaceae</taxon>
        <taxon>Aspergillus</taxon>
        <taxon>Aspergillus subgen. Nidulantes</taxon>
    </lineage>
</organism>
<dbReference type="Pfam" id="PF18566">
    <property type="entry name" value="Ldi"/>
    <property type="match status" value="1"/>
</dbReference>
<gene>
    <name evidence="2" type="ORF">BJX66DRAFT_352323</name>
</gene>
<name>A0ABR4GK73_9EURO</name>
<protein>
    <recommendedName>
        <fullName evidence="1">Linalool dehydratase/isomerase domain-containing protein</fullName>
    </recommendedName>
</protein>
<dbReference type="InterPro" id="IPR041411">
    <property type="entry name" value="Ldi"/>
</dbReference>
<sequence length="573" mass="64542">MSTTTQTEIIQPDMEPTLRLTLSSCPSTLPPGFLAKYTPLSRQQAGHLRHIHNLATQRPGIWGVMGTQDPGQEWVDAYRYQLATMAYAAGAAHYHRLPAMRSLFKTLLKDLIEKMLKRDVWGYWFLTSHSGIAVDPDLKELRKPWADPIVRENIMYSGHLLLMVSLYTMLFNDEAYDEEEALKFVWDPVFWGMGREVFSYSRLSLQETVLSEMERHGWLGACCEPNTIFVVCNQFPIIAFRYNDIHDKANNAEKVILKYNEAWGAKGSYHHDGMMVDWYTVRQDSIKASGGIGSTAWTATYMNAWNPEVAHQTFRTQTTGFLTRVETDRVNLNPAPIAHAIRKLVKEENADPHDPATIAAATAAVRQKFPSGSPKAPYPGPTFGYVTMWTSEVGDADTLDGLLNHADRYLGPTWKDGGLYYAANDENDIDTQGNWRMMEPFTGNAAIAYARLNVHDGQRKMWVEPWTPEQVDRAPFVRSLDLESGIDVLRGVWDEQRGAMILTVRSWDGAAKQVRPTFHNLPAGDYGVYHDGSLVDTGTIKRAGDVVEIDLEVTADELTVVLLANKYISSSRL</sequence>
<reference evidence="2 3" key="1">
    <citation type="submission" date="2024-07" db="EMBL/GenBank/DDBJ databases">
        <title>Section-level genome sequencing and comparative genomics of Aspergillus sections Usti and Cavernicolus.</title>
        <authorList>
            <consortium name="Lawrence Berkeley National Laboratory"/>
            <person name="Nybo J.L."/>
            <person name="Vesth T.C."/>
            <person name="Theobald S."/>
            <person name="Frisvad J.C."/>
            <person name="Larsen T.O."/>
            <person name="Kjaerboelling I."/>
            <person name="Rothschild-Mancinelli K."/>
            <person name="Lyhne E.K."/>
            <person name="Kogle M.E."/>
            <person name="Barry K."/>
            <person name="Clum A."/>
            <person name="Na H."/>
            <person name="Ledsgaard L."/>
            <person name="Lin J."/>
            <person name="Lipzen A."/>
            <person name="Kuo A."/>
            <person name="Riley R."/>
            <person name="Mondo S."/>
            <person name="Labutti K."/>
            <person name="Haridas S."/>
            <person name="Pangalinan J."/>
            <person name="Salamov A.A."/>
            <person name="Simmons B.A."/>
            <person name="Magnuson J.K."/>
            <person name="Chen J."/>
            <person name="Drula E."/>
            <person name="Henrissat B."/>
            <person name="Wiebenga A."/>
            <person name="Lubbers R.J."/>
            <person name="Gomes A.C."/>
            <person name="Makela M.R."/>
            <person name="Stajich J."/>
            <person name="Grigoriev I.V."/>
            <person name="Mortensen U.H."/>
            <person name="De Vries R.P."/>
            <person name="Baker S.E."/>
            <person name="Andersen M.R."/>
        </authorList>
    </citation>
    <scope>NUCLEOTIDE SEQUENCE [LARGE SCALE GENOMIC DNA]</scope>
    <source>
        <strain evidence="2 3">CBS 209.92</strain>
    </source>
</reference>
<feature type="domain" description="Linalool dehydratase/isomerase" evidence="1">
    <location>
        <begin position="79"/>
        <end position="426"/>
    </location>
</feature>
<accession>A0ABR4GK73</accession>
<proteinExistence type="predicted"/>